<evidence type="ECO:0000256" key="2">
    <source>
        <dbReference type="SAM" id="SignalP"/>
    </source>
</evidence>
<keyword evidence="4" id="KW-1185">Reference proteome</keyword>
<evidence type="ECO:0000256" key="1">
    <source>
        <dbReference type="SAM" id="MobiDB-lite"/>
    </source>
</evidence>
<comment type="caution">
    <text evidence="3">The sequence shown here is derived from an EMBL/GenBank/DDBJ whole genome shotgun (WGS) entry which is preliminary data.</text>
</comment>
<sequence length="349" mass="39296">MHSKFITVSFILFLPTLALLGQSPNPYKNIQKNSTILTLSKGQSEEFFDQDSIQQIGTALVNINSMQVVKLLSEEEANRLLDNSAMHRFLSVDPLSGTFPMLTPYQYASNSPIMNIDLDGMEGVKVTDIKQKTITVVVDVLYILRQSKDMPGSNIDQKQLERIQKNLNAELNREAHKDMVTCYDVKFDVKFTATTSDIVDKELNGNNSVQDPRMYLIMEDEKIVETKTGKDADGNDVVYTATQQGASSWRVLHLTSSRRGHTMAHELFHNLMHNHKNAPADITNQIDRNNQKLGHKKAGGIFIYQDDNTGDKEENINQMNIQDMLRSLPEKTTSSTTTTPSTTTEPPKE</sequence>
<dbReference type="EMBL" id="WRXO01000015">
    <property type="protein sequence ID" value="MVT45074.1"/>
    <property type="molecule type" value="Genomic_DNA"/>
</dbReference>
<reference evidence="3 4" key="1">
    <citation type="submission" date="2019-12" db="EMBL/GenBank/DDBJ databases">
        <title>The draft genomic sequence of strain Chitinophaga oryziterrae JCM 16595.</title>
        <authorList>
            <person name="Zhang X."/>
        </authorList>
    </citation>
    <scope>NUCLEOTIDE SEQUENCE [LARGE SCALE GENOMIC DNA]</scope>
    <source>
        <strain evidence="3 4">JCM 16595</strain>
    </source>
</reference>
<dbReference type="AlphaFoldDB" id="A0A6N8JJC2"/>
<evidence type="ECO:0000313" key="4">
    <source>
        <dbReference type="Proteomes" id="UP000468388"/>
    </source>
</evidence>
<evidence type="ECO:0000313" key="3">
    <source>
        <dbReference type="EMBL" id="MVT45074.1"/>
    </source>
</evidence>
<keyword evidence="2" id="KW-0732">Signal</keyword>
<dbReference type="RefSeq" id="WP_157303858.1">
    <property type="nucleotide sequence ID" value="NZ_BAAAZB010000018.1"/>
</dbReference>
<dbReference type="Gene3D" id="2.180.10.10">
    <property type="entry name" value="RHS repeat-associated core"/>
    <property type="match status" value="1"/>
</dbReference>
<organism evidence="3 4">
    <name type="scientific">Chitinophaga oryziterrae</name>
    <dbReference type="NCBI Taxonomy" id="1031224"/>
    <lineage>
        <taxon>Bacteria</taxon>
        <taxon>Pseudomonadati</taxon>
        <taxon>Bacteroidota</taxon>
        <taxon>Chitinophagia</taxon>
        <taxon>Chitinophagales</taxon>
        <taxon>Chitinophagaceae</taxon>
        <taxon>Chitinophaga</taxon>
    </lineage>
</organism>
<name>A0A6N8JJC2_9BACT</name>
<proteinExistence type="predicted"/>
<feature type="signal peptide" evidence="2">
    <location>
        <begin position="1"/>
        <end position="20"/>
    </location>
</feature>
<feature type="chain" id="PRO_5027089644" evidence="2">
    <location>
        <begin position="21"/>
        <end position="349"/>
    </location>
</feature>
<dbReference type="OrthoDB" id="674253at2"/>
<gene>
    <name evidence="3" type="ORF">GO495_31090</name>
</gene>
<protein>
    <submittedName>
        <fullName evidence="3">Uncharacterized protein</fullName>
    </submittedName>
</protein>
<feature type="region of interest" description="Disordered" evidence="1">
    <location>
        <begin position="324"/>
        <end position="349"/>
    </location>
</feature>
<feature type="compositionally biased region" description="Low complexity" evidence="1">
    <location>
        <begin position="330"/>
        <end position="349"/>
    </location>
</feature>
<accession>A0A6N8JJC2</accession>
<dbReference type="Proteomes" id="UP000468388">
    <property type="component" value="Unassembled WGS sequence"/>
</dbReference>